<proteinExistence type="predicted"/>
<keyword evidence="2" id="KW-1185">Reference proteome</keyword>
<name>A0ABM1ABB9_APLCA</name>
<feature type="coiled-coil region" evidence="1">
    <location>
        <begin position="184"/>
        <end position="218"/>
    </location>
</feature>
<protein>
    <submittedName>
        <fullName evidence="3">Uncharacterized protein LOC101858743</fullName>
    </submittedName>
</protein>
<accession>A0ABM1ABB9</accession>
<organism evidence="2 3">
    <name type="scientific">Aplysia californica</name>
    <name type="common">California sea hare</name>
    <dbReference type="NCBI Taxonomy" id="6500"/>
    <lineage>
        <taxon>Eukaryota</taxon>
        <taxon>Metazoa</taxon>
        <taxon>Spiralia</taxon>
        <taxon>Lophotrochozoa</taxon>
        <taxon>Mollusca</taxon>
        <taxon>Gastropoda</taxon>
        <taxon>Heterobranchia</taxon>
        <taxon>Euthyneura</taxon>
        <taxon>Tectipleura</taxon>
        <taxon>Aplysiida</taxon>
        <taxon>Aplysioidea</taxon>
        <taxon>Aplysiidae</taxon>
        <taxon>Aplysia</taxon>
    </lineage>
</organism>
<sequence length="273" mass="30120">MDTSHAPLVEESDIASIPALKLSLSPEELKRVVVSLEAKVKYRVLKSDWRQNSFKRLEHLQSRTDDYRSQQAAQFNNTSFEAKVKGLEEEVSAKNDTIRTISLEVNLLNNEIANFLKRHKLTSRGHVSTIVSLGASGAADTTSSASHWTTGRFRHVESEISAIAQRLKGLLGEGTEAGDSGNSLSDVSHKTKQVQELIRELEAKLDSVTRDRDEALDLLQPGKKSGAESSAVQVVQKYLQTEQKNRHIKRRAVDATLGSPWPRSPIMALPGSG</sequence>
<reference evidence="3" key="1">
    <citation type="submission" date="2025-08" db="UniProtKB">
        <authorList>
            <consortium name="RefSeq"/>
        </authorList>
    </citation>
    <scope>IDENTIFICATION</scope>
</reference>
<evidence type="ECO:0000256" key="1">
    <source>
        <dbReference type="SAM" id="Coils"/>
    </source>
</evidence>
<keyword evidence="1" id="KW-0175">Coiled coil</keyword>
<gene>
    <name evidence="3" type="primary">LOC101858743</name>
</gene>
<evidence type="ECO:0000313" key="3">
    <source>
        <dbReference type="RefSeq" id="XP_012944432.2"/>
    </source>
</evidence>
<dbReference type="Proteomes" id="UP000694888">
    <property type="component" value="Unplaced"/>
</dbReference>
<dbReference type="GeneID" id="101858743"/>
<dbReference type="RefSeq" id="XP_012944432.2">
    <property type="nucleotide sequence ID" value="XM_013088978.2"/>
</dbReference>
<evidence type="ECO:0000313" key="2">
    <source>
        <dbReference type="Proteomes" id="UP000694888"/>
    </source>
</evidence>